<reference evidence="3" key="1">
    <citation type="journal article" date="2013" name="Genome Announc.">
        <title>Draft genome sequence of the basidiomycetous yeast-like fungus Pseudozyma hubeiensis SY62, which produces an abundant amount of the biosurfactant mannosylerythritol lipids.</title>
        <authorList>
            <person name="Konishi M."/>
            <person name="Hatada Y."/>
            <person name="Horiuchi J."/>
        </authorList>
    </citation>
    <scope>NUCLEOTIDE SEQUENCE [LARGE SCALE GENOMIC DNA]</scope>
    <source>
        <strain evidence="3">SY62</strain>
    </source>
</reference>
<keyword evidence="3" id="KW-1185">Reference proteome</keyword>
<dbReference type="EMBL" id="DF238791">
    <property type="protein sequence ID" value="GAC95185.1"/>
    <property type="molecule type" value="Genomic_DNA"/>
</dbReference>
<evidence type="ECO:0000313" key="2">
    <source>
        <dbReference type="EMBL" id="GAC95185.1"/>
    </source>
</evidence>
<evidence type="ECO:0000256" key="1">
    <source>
        <dbReference type="SAM" id="SignalP"/>
    </source>
</evidence>
<name>R9PAR6_PSEHS</name>
<feature type="chain" id="PRO_5004478495" evidence="1">
    <location>
        <begin position="23"/>
        <end position="128"/>
    </location>
</feature>
<proteinExistence type="predicted"/>
<dbReference type="RefSeq" id="XP_012188772.1">
    <property type="nucleotide sequence ID" value="XM_012333382.1"/>
</dbReference>
<dbReference type="Proteomes" id="UP000014071">
    <property type="component" value="Unassembled WGS sequence"/>
</dbReference>
<evidence type="ECO:0000313" key="3">
    <source>
        <dbReference type="Proteomes" id="UP000014071"/>
    </source>
</evidence>
<sequence length="128" mass="14394">MKFTTVFLALGAFLASITLTEAAAIDHAGPWSQIHHKDSIEHFQIYAAAKESDLRTAKPVMSKCSVKFPKNKAYTYHQFAEGGLLEFQRLGAHTMGINCPECTPQQVGNLYLTKWSNYFECKVQDHRA</sequence>
<organism evidence="2 3">
    <name type="scientific">Pseudozyma hubeiensis (strain SY62)</name>
    <name type="common">Yeast</name>
    <dbReference type="NCBI Taxonomy" id="1305764"/>
    <lineage>
        <taxon>Eukaryota</taxon>
        <taxon>Fungi</taxon>
        <taxon>Dikarya</taxon>
        <taxon>Basidiomycota</taxon>
        <taxon>Ustilaginomycotina</taxon>
        <taxon>Ustilaginomycetes</taxon>
        <taxon>Ustilaginales</taxon>
        <taxon>Ustilaginaceae</taxon>
        <taxon>Pseudozyma</taxon>
    </lineage>
</organism>
<keyword evidence="1" id="KW-0732">Signal</keyword>
<accession>R9PAR6</accession>
<protein>
    <submittedName>
        <fullName evidence="2">Uncharacterized protein</fullName>
    </submittedName>
</protein>
<dbReference type="eggNOG" id="ENOG502THTX">
    <property type="taxonomic scope" value="Eukaryota"/>
</dbReference>
<dbReference type="AlphaFoldDB" id="R9PAR6"/>
<feature type="signal peptide" evidence="1">
    <location>
        <begin position="1"/>
        <end position="22"/>
    </location>
</feature>
<dbReference type="HOGENOM" id="CLU_1950415_0_0_1"/>
<dbReference type="OrthoDB" id="2549002at2759"/>
<dbReference type="GeneID" id="24108051"/>
<gene>
    <name evidence="2" type="ORF">PHSY_002760</name>
</gene>